<dbReference type="PROSITE" id="PS51318">
    <property type="entry name" value="TAT"/>
    <property type="match status" value="1"/>
</dbReference>
<dbReference type="Pfam" id="PF02738">
    <property type="entry name" value="MoCoBD_1"/>
    <property type="match status" value="1"/>
</dbReference>
<gene>
    <name evidence="3" type="ORF">SAMN05660831_01186</name>
</gene>
<dbReference type="Pfam" id="PF20256">
    <property type="entry name" value="MoCoBD_2"/>
    <property type="match status" value="2"/>
</dbReference>
<evidence type="ECO:0000256" key="1">
    <source>
        <dbReference type="ARBA" id="ARBA00022729"/>
    </source>
</evidence>
<dbReference type="Pfam" id="PF10518">
    <property type="entry name" value="TAT_signal"/>
    <property type="match status" value="1"/>
</dbReference>
<feature type="domain" description="Aldehyde oxidase/xanthine dehydrogenase a/b hammerhead" evidence="2">
    <location>
        <begin position="219"/>
        <end position="297"/>
    </location>
</feature>
<dbReference type="InterPro" id="IPR012368">
    <property type="entry name" value="OxRdtase_Mopterin-bd_su_IorB"/>
</dbReference>
<reference evidence="3 4" key="1">
    <citation type="submission" date="2016-10" db="EMBL/GenBank/DDBJ databases">
        <authorList>
            <person name="de Groot N.N."/>
        </authorList>
    </citation>
    <scope>NUCLEOTIDE SEQUENCE [LARGE SCALE GENOMIC DNA]</scope>
    <source>
        <strain evidence="3 4">HL3</strain>
    </source>
</reference>
<dbReference type="SUPFAM" id="SSF56003">
    <property type="entry name" value="Molybdenum cofactor-binding domain"/>
    <property type="match status" value="2"/>
</dbReference>
<dbReference type="OrthoDB" id="9767994at2"/>
<dbReference type="Gene3D" id="3.90.1170.50">
    <property type="entry name" value="Aldehyde oxidase/xanthine dehydrogenase, a/b hammerhead"/>
    <property type="match status" value="1"/>
</dbReference>
<evidence type="ECO:0000313" key="3">
    <source>
        <dbReference type="EMBL" id="SFD23459.1"/>
    </source>
</evidence>
<organism evidence="3 4">
    <name type="scientific">Thiohalospira halophila DSM 15071</name>
    <dbReference type="NCBI Taxonomy" id="1123397"/>
    <lineage>
        <taxon>Bacteria</taxon>
        <taxon>Pseudomonadati</taxon>
        <taxon>Pseudomonadota</taxon>
        <taxon>Gammaproteobacteria</taxon>
        <taxon>Thiohalospirales</taxon>
        <taxon>Thiohalospiraceae</taxon>
        <taxon>Thiohalospira</taxon>
    </lineage>
</organism>
<dbReference type="RefSeq" id="WP_093427848.1">
    <property type="nucleotide sequence ID" value="NZ_FOMJ01000003.1"/>
</dbReference>
<dbReference type="PANTHER" id="PTHR47495:SF2">
    <property type="entry name" value="ALDEHYDE DEHYDROGENASE"/>
    <property type="match status" value="1"/>
</dbReference>
<dbReference type="Proteomes" id="UP000198611">
    <property type="component" value="Unassembled WGS sequence"/>
</dbReference>
<evidence type="ECO:0000259" key="2">
    <source>
        <dbReference type="SMART" id="SM01008"/>
    </source>
</evidence>
<dbReference type="NCBIfam" id="TIGR01409">
    <property type="entry name" value="TAT_signal_seq"/>
    <property type="match status" value="1"/>
</dbReference>
<dbReference type="STRING" id="1123397.SAMN05660831_01186"/>
<proteinExistence type="predicted"/>
<dbReference type="PIRSF" id="PIRSF036389">
    <property type="entry name" value="IOR_B"/>
    <property type="match status" value="1"/>
</dbReference>
<name>A0A1I1QN30_9GAMM</name>
<dbReference type="InterPro" id="IPR019546">
    <property type="entry name" value="TAT_signal_bac_arc"/>
</dbReference>
<keyword evidence="4" id="KW-1185">Reference proteome</keyword>
<keyword evidence="1" id="KW-0732">Signal</keyword>
<dbReference type="AlphaFoldDB" id="A0A1I1QN30"/>
<protein>
    <submittedName>
        <fullName evidence="3">Isoquinoline 1-oxidoreductase, beta subunit</fullName>
    </submittedName>
</protein>
<dbReference type="InterPro" id="IPR006311">
    <property type="entry name" value="TAT_signal"/>
</dbReference>
<dbReference type="Gene3D" id="3.30.365.10">
    <property type="entry name" value="Aldehyde oxidase/xanthine dehydrogenase, molybdopterin binding domain"/>
    <property type="match status" value="4"/>
</dbReference>
<evidence type="ECO:0000313" key="4">
    <source>
        <dbReference type="Proteomes" id="UP000198611"/>
    </source>
</evidence>
<dbReference type="InterPro" id="IPR000674">
    <property type="entry name" value="Ald_Oxase/Xan_DH_a/b"/>
</dbReference>
<dbReference type="InterPro" id="IPR052516">
    <property type="entry name" value="N-heterocyclic_Hydroxylase"/>
</dbReference>
<dbReference type="SMART" id="SM01008">
    <property type="entry name" value="Ald_Xan_dh_C"/>
    <property type="match status" value="1"/>
</dbReference>
<dbReference type="EMBL" id="FOMJ01000003">
    <property type="protein sequence ID" value="SFD23459.1"/>
    <property type="molecule type" value="Genomic_DNA"/>
</dbReference>
<dbReference type="PANTHER" id="PTHR47495">
    <property type="entry name" value="ALDEHYDE DEHYDROGENASE"/>
    <property type="match status" value="1"/>
</dbReference>
<sequence>MSQGTESEHRFRVSRRNFLKAGAVAGGGLLLGLNLPVGGRMARAEEGATEGADFAPNAWIRITADDQVTVLVDRSEMGQGVMTALPMLIAEELEADWDRIATEFAPADEAYTNSLLGSQTTGGSTAIRNAWRPLREAGAAAREMLVAAAAQRWGVEFQACEASGQVVRHPASGRSATYGELAAAAAEREVPETVFLKDPKDYRLIGTPRDRLDAPAKVDGSARYGMDVQLDGLLTAQVVRCPVIGGRVRSFDAEQARQVPGVRQVVEIDAGVAVIADGFWPASKGREALSVEWDYGENADLTSIAIERRFREAADSGEAATARSEGDVESALSGAARTVEAEYEVPFLAHGCMEPMNCTARIADGVCEVWAPTQNQTATQEVAAKISGLPKEQVRVHTTFLGGGFGRRSHTDFVADAVACAKAAGAPVKVMWTREETTRHDHYRPATYNRLAAAIDEDGQVSGWRHRIVGPSIMGNIGMIGPEEPMDRTSVETAKEVPYGLASIHVDYVRTDTPVPLWWWRSVGHSQNDYIREAFFDEVAAAAGEDPFELRRRLLPEGDRNRRVLERAAREAGWGEPLPEGRARGIAVVHAFGSYCAEVAEVSVSDNNEVRVHRVHVAIDCGPAVNPEIIAEQMESGVAYGLSAALHEAVTVDRGQVEQGNFDDYRILRIDQMPEVHTHIVDSDQEPGGVGEPGTPPIAPAMVNAIRAITGEPVRRLPLTRAGYQPA</sequence>
<dbReference type="InterPro" id="IPR037165">
    <property type="entry name" value="AldOxase/xan_DH_Mopterin-bd_sf"/>
</dbReference>
<dbReference type="InterPro" id="IPR008274">
    <property type="entry name" value="AldOxase/xan_DH_MoCoBD1"/>
</dbReference>
<accession>A0A1I1QN30</accession>
<dbReference type="GO" id="GO:0016491">
    <property type="term" value="F:oxidoreductase activity"/>
    <property type="evidence" value="ECO:0007669"/>
    <property type="project" value="InterPro"/>
</dbReference>
<dbReference type="InterPro" id="IPR046867">
    <property type="entry name" value="AldOxase/xan_DH_MoCoBD2"/>
</dbReference>